<reference evidence="2" key="1">
    <citation type="journal article" date="2019" name="Int. J. Syst. Evol. Microbiol.">
        <title>The Global Catalogue of Microorganisms (GCM) 10K type strain sequencing project: providing services to taxonomists for standard genome sequencing and annotation.</title>
        <authorList>
            <consortium name="The Broad Institute Genomics Platform"/>
            <consortium name="The Broad Institute Genome Sequencing Center for Infectious Disease"/>
            <person name="Wu L."/>
            <person name="Ma J."/>
        </authorList>
    </citation>
    <scope>NUCLEOTIDE SEQUENCE [LARGE SCALE GENOMIC DNA]</scope>
    <source>
        <strain evidence="2">JCM 16082</strain>
    </source>
</reference>
<comment type="caution">
    <text evidence="1">The sequence shown here is derived from an EMBL/GenBank/DDBJ whole genome shotgun (WGS) entry which is preliminary data.</text>
</comment>
<accession>A0ABP3XVV6</accession>
<dbReference type="RefSeq" id="WP_343768445.1">
    <property type="nucleotide sequence ID" value="NZ_BAAAFG010000016.1"/>
</dbReference>
<dbReference type="Proteomes" id="UP001500507">
    <property type="component" value="Unassembled WGS sequence"/>
</dbReference>
<organism evidence="1 2">
    <name type="scientific">Gangjinia marincola</name>
    <dbReference type="NCBI Taxonomy" id="578463"/>
    <lineage>
        <taxon>Bacteria</taxon>
        <taxon>Pseudomonadati</taxon>
        <taxon>Bacteroidota</taxon>
        <taxon>Flavobacteriia</taxon>
        <taxon>Flavobacteriales</taxon>
        <taxon>Flavobacteriaceae</taxon>
        <taxon>Gangjinia</taxon>
    </lineage>
</organism>
<gene>
    <name evidence="1" type="ORF">GCM10009117_25770</name>
</gene>
<evidence type="ECO:0000313" key="2">
    <source>
        <dbReference type="Proteomes" id="UP001500507"/>
    </source>
</evidence>
<dbReference type="EMBL" id="BAAAFG010000016">
    <property type="protein sequence ID" value="GAA0873430.1"/>
    <property type="molecule type" value="Genomic_DNA"/>
</dbReference>
<evidence type="ECO:0000313" key="1">
    <source>
        <dbReference type="EMBL" id="GAA0873430.1"/>
    </source>
</evidence>
<proteinExistence type="predicted"/>
<protein>
    <submittedName>
        <fullName evidence="1">Uncharacterized protein</fullName>
    </submittedName>
</protein>
<keyword evidence="2" id="KW-1185">Reference proteome</keyword>
<sequence>MKYADISYLLKSKEAVQFMKKYNFVHYQQEQIHYLFKKCLFIEIFAMEVENVIYIDFYSNEATASSNIDVLLSNFSKAEKNKVILNYKHSPIEYSQEDKSQGFKNARLTRERKFFIYLQLITKFFEPILQCKDFRNFDFEESFDVHKNRVLSAKQEYLKTKKSRFLLGDDIL</sequence>
<name>A0ABP3XVV6_9FLAO</name>